<feature type="domain" description="DUF3600" evidence="2">
    <location>
        <begin position="65"/>
        <end position="224"/>
    </location>
</feature>
<evidence type="ECO:0000313" key="4">
    <source>
        <dbReference type="Proteomes" id="UP000194882"/>
    </source>
</evidence>
<comment type="caution">
    <text evidence="3">The sequence shown here is derived from an EMBL/GenBank/DDBJ whole genome shotgun (WGS) entry which is preliminary data.</text>
</comment>
<dbReference type="InterPro" id="IPR022019">
    <property type="entry name" value="DUF3600"/>
</dbReference>
<evidence type="ECO:0000256" key="1">
    <source>
        <dbReference type="SAM" id="Phobius"/>
    </source>
</evidence>
<keyword evidence="1" id="KW-0812">Transmembrane</keyword>
<keyword evidence="1" id="KW-1133">Transmembrane helix</keyword>
<organism evidence="3 4">
    <name type="scientific">Bacillus thuringiensis serovar subtoxicus</name>
    <dbReference type="NCBI Taxonomy" id="475791"/>
    <lineage>
        <taxon>Bacteria</taxon>
        <taxon>Bacillati</taxon>
        <taxon>Bacillota</taxon>
        <taxon>Bacilli</taxon>
        <taxon>Bacillales</taxon>
        <taxon>Bacillaceae</taxon>
        <taxon>Bacillus</taxon>
        <taxon>Bacillus cereus group</taxon>
    </lineage>
</organism>
<evidence type="ECO:0000313" key="3">
    <source>
        <dbReference type="EMBL" id="OTY98945.1"/>
    </source>
</evidence>
<dbReference type="EMBL" id="NFDT01000045">
    <property type="protein sequence ID" value="OTY98945.1"/>
    <property type="molecule type" value="Genomic_DNA"/>
</dbReference>
<dbReference type="RefSeq" id="WP_000050669.1">
    <property type="nucleotide sequence ID" value="NZ_NFDT01000045.1"/>
</dbReference>
<gene>
    <name evidence="3" type="ORF">BK754_05325</name>
</gene>
<sequence length="226" mass="25734">MSLDCRVRESIQEEAKGIVAPPDLKEKVIVQIKMKHGESKRKKRLIAGVLAAALLIPTTGFAYQSIMADGIYGSFENLKKHAGAMTLETYMRFNAKLSEAKDEMGAKEYEEFTKELKKLTNAKLAYGDSNGNIDYDELSPGKRAEMKKVSMSLQPYFDKLNGHKSSKEILTKEEFDRYVEALMTYEIVQVKTKSTGGMKVEEVPEAYKERFIKAEQFMEYVNEKVR</sequence>
<protein>
    <submittedName>
        <fullName evidence="3">Anti-sigma factor</fullName>
    </submittedName>
</protein>
<dbReference type="Pfam" id="PF12207">
    <property type="entry name" value="DUF3600"/>
    <property type="match status" value="1"/>
</dbReference>
<name>A0A9X6FR34_BACTU</name>
<dbReference type="InterPro" id="IPR038267">
    <property type="entry name" value="ECF_sigma_eff"/>
</dbReference>
<dbReference type="Gene3D" id="1.10.3950.10">
    <property type="entry name" value="putative ecf-type sigma factor negative effector from bacillus cereus"/>
    <property type="match status" value="1"/>
</dbReference>
<feature type="transmembrane region" description="Helical" evidence="1">
    <location>
        <begin position="45"/>
        <end position="63"/>
    </location>
</feature>
<dbReference type="AlphaFoldDB" id="A0A9X6FR34"/>
<reference evidence="3 4" key="1">
    <citation type="submission" date="2016-10" db="EMBL/GenBank/DDBJ databases">
        <title>Comparative genomics of Bacillus thuringiensis reveals a path to pathogens against multiple invertebrate hosts.</title>
        <authorList>
            <person name="Zheng J."/>
            <person name="Gao Q."/>
            <person name="Liu H."/>
            <person name="Peng D."/>
            <person name="Ruan L."/>
            <person name="Sun M."/>
        </authorList>
    </citation>
    <scope>NUCLEOTIDE SEQUENCE [LARGE SCALE GENOMIC DNA]</scope>
    <source>
        <strain evidence="3">BGSC 4I4</strain>
    </source>
</reference>
<keyword evidence="1" id="KW-0472">Membrane</keyword>
<accession>A0A9X6FR34</accession>
<dbReference type="Proteomes" id="UP000194882">
    <property type="component" value="Unassembled WGS sequence"/>
</dbReference>
<proteinExistence type="predicted"/>
<evidence type="ECO:0000259" key="2">
    <source>
        <dbReference type="Pfam" id="PF12207"/>
    </source>
</evidence>